<comment type="caution">
    <text evidence="1">The sequence shown here is derived from an EMBL/GenBank/DDBJ whole genome shotgun (WGS) entry which is preliminary data.</text>
</comment>
<sequence length="178" mass="19981">MPRPPLSLGNLSTGREIFTAEPLHKKRKSNRSKLVLVRLATGITQATYMETLEFLRVQNVSLEASVILISMSLAARYYAPLDSFDPGSKCIALDDGERRLGIGSFAELCKSRRELGDIPYGLALFDAELDDANNACRKRNMYGDHTLVRAGRRALQYVDSDQFRREGRYRDCARAPPP</sequence>
<dbReference type="Proteomes" id="UP000821845">
    <property type="component" value="Chromosome 3"/>
</dbReference>
<proteinExistence type="predicted"/>
<name>A0ACB7SPF4_HYAAI</name>
<reference evidence="1" key="1">
    <citation type="submission" date="2020-05" db="EMBL/GenBank/DDBJ databases">
        <title>Large-scale comparative analyses of tick genomes elucidate their genetic diversity and vector capacities.</title>
        <authorList>
            <person name="Jia N."/>
            <person name="Wang J."/>
            <person name="Shi W."/>
            <person name="Du L."/>
            <person name="Sun Y."/>
            <person name="Zhan W."/>
            <person name="Jiang J."/>
            <person name="Wang Q."/>
            <person name="Zhang B."/>
            <person name="Ji P."/>
            <person name="Sakyi L.B."/>
            <person name="Cui X."/>
            <person name="Yuan T."/>
            <person name="Jiang B."/>
            <person name="Yang W."/>
            <person name="Lam T.T.-Y."/>
            <person name="Chang Q."/>
            <person name="Ding S."/>
            <person name="Wang X."/>
            <person name="Zhu J."/>
            <person name="Ruan X."/>
            <person name="Zhao L."/>
            <person name="Wei J."/>
            <person name="Que T."/>
            <person name="Du C."/>
            <person name="Cheng J."/>
            <person name="Dai P."/>
            <person name="Han X."/>
            <person name="Huang E."/>
            <person name="Gao Y."/>
            <person name="Liu J."/>
            <person name="Shao H."/>
            <person name="Ye R."/>
            <person name="Li L."/>
            <person name="Wei W."/>
            <person name="Wang X."/>
            <person name="Wang C."/>
            <person name="Yang T."/>
            <person name="Huo Q."/>
            <person name="Li W."/>
            <person name="Guo W."/>
            <person name="Chen H."/>
            <person name="Zhou L."/>
            <person name="Ni X."/>
            <person name="Tian J."/>
            <person name="Zhou Y."/>
            <person name="Sheng Y."/>
            <person name="Liu T."/>
            <person name="Pan Y."/>
            <person name="Xia L."/>
            <person name="Li J."/>
            <person name="Zhao F."/>
            <person name="Cao W."/>
        </authorList>
    </citation>
    <scope>NUCLEOTIDE SEQUENCE</scope>
    <source>
        <strain evidence="1">Hyas-2018</strain>
    </source>
</reference>
<evidence type="ECO:0000313" key="1">
    <source>
        <dbReference type="EMBL" id="KAH6936841.1"/>
    </source>
</evidence>
<accession>A0ACB7SPF4</accession>
<keyword evidence="2" id="KW-1185">Reference proteome</keyword>
<organism evidence="1 2">
    <name type="scientific">Hyalomma asiaticum</name>
    <name type="common">Tick</name>
    <dbReference type="NCBI Taxonomy" id="266040"/>
    <lineage>
        <taxon>Eukaryota</taxon>
        <taxon>Metazoa</taxon>
        <taxon>Ecdysozoa</taxon>
        <taxon>Arthropoda</taxon>
        <taxon>Chelicerata</taxon>
        <taxon>Arachnida</taxon>
        <taxon>Acari</taxon>
        <taxon>Parasitiformes</taxon>
        <taxon>Ixodida</taxon>
        <taxon>Ixodoidea</taxon>
        <taxon>Ixodidae</taxon>
        <taxon>Hyalomminae</taxon>
        <taxon>Hyalomma</taxon>
    </lineage>
</organism>
<dbReference type="EMBL" id="CM023483">
    <property type="protein sequence ID" value="KAH6936841.1"/>
    <property type="molecule type" value="Genomic_DNA"/>
</dbReference>
<evidence type="ECO:0000313" key="2">
    <source>
        <dbReference type="Proteomes" id="UP000821845"/>
    </source>
</evidence>
<protein>
    <submittedName>
        <fullName evidence="1">Uncharacterized protein</fullName>
    </submittedName>
</protein>
<gene>
    <name evidence="1" type="ORF">HPB50_023720</name>
</gene>